<gene>
    <name evidence="10" type="ORF">Bathy02g03140</name>
</gene>
<feature type="repeat" description="TPR" evidence="7">
    <location>
        <begin position="451"/>
        <end position="484"/>
    </location>
</feature>
<dbReference type="InterPro" id="IPR007192">
    <property type="entry name" value="APC8"/>
</dbReference>
<accession>K8F150</accession>
<feature type="region of interest" description="Disordered" evidence="8">
    <location>
        <begin position="47"/>
        <end position="110"/>
    </location>
</feature>
<dbReference type="Pfam" id="PF13181">
    <property type="entry name" value="TPR_8"/>
    <property type="match status" value="1"/>
</dbReference>
<evidence type="ECO:0000256" key="4">
    <source>
        <dbReference type="ARBA" id="ARBA00022786"/>
    </source>
</evidence>
<dbReference type="Pfam" id="PF00515">
    <property type="entry name" value="TPR_1"/>
    <property type="match status" value="1"/>
</dbReference>
<dbReference type="Proteomes" id="UP000198341">
    <property type="component" value="Chromosome 2"/>
</dbReference>
<sequence>METEKSSFSFTETSMATIRVELASTVEDCNRRGLKCAKKWAAEQLCGLPSPPSKGLSEEETEDFENAKEEKERELRVISFPEPVGNVPFRGEGEEYTTRTTTSSNNHGQDDPTYILAKSYFDLGEYRRCADLLATSSPASAHGKPLKTFLELYALFLAGETTRRDVANVRAKGPSGAAGDREDGKKGNVSDANDMDGDDLDRNEGPRVRGELVGRMANNPELDVVQSGLDEYEKYNSSSSTNNSTREHNNNEHKCAFICYLQALVFRERGRLDAAKVKFAESARLYPTFWSAWQGLVDLCDEDTIANLRLPRDHWCYQWFIAEFNLESQKNVEAMQQFDRLSEIFKRSSSILTKCAIAQYNLREFDEAEELFERVIEVDPHRIEGIDAYSNILYVKEDFAKLAHLAHRISNTNKYTPETCCVIGNYYSLKQQHEKAVTYFRRALRLNRDYLSAWTLLGHEYTEMKNPKAAIEAYRCAVDINPKDYRAWYGLGQMYELISMHVYAVYYYQAAAKLRPNDSRMWCAIGACYEADGLRQPIAAIRVYQRAVACGDKEGIALGRLAKLHEQQKNWKAAAHYHLRNLERLKRETGSYAETQDSIDGLLFLAKYYKGVGKFGAAEEACSKLLDFQGPEKQTAKALLREIRSVTSVDYVRN</sequence>
<keyword evidence="1" id="KW-0132">Cell division</keyword>
<feature type="region of interest" description="Disordered" evidence="8">
    <location>
        <begin position="167"/>
        <end position="206"/>
    </location>
</feature>
<dbReference type="OrthoDB" id="10262026at2759"/>
<dbReference type="EMBL" id="FO082277">
    <property type="protein sequence ID" value="CCO15278.1"/>
    <property type="molecule type" value="Genomic_DNA"/>
</dbReference>
<dbReference type="RefSeq" id="XP_007515038.1">
    <property type="nucleotide sequence ID" value="XM_007514976.1"/>
</dbReference>
<feature type="compositionally biased region" description="Basic and acidic residues" evidence="8">
    <location>
        <begin position="179"/>
        <end position="188"/>
    </location>
</feature>
<dbReference type="KEGG" id="bpg:Bathy02g03140"/>
<evidence type="ECO:0000259" key="9">
    <source>
        <dbReference type="Pfam" id="PF04049"/>
    </source>
</evidence>
<dbReference type="InterPro" id="IPR019734">
    <property type="entry name" value="TPR_rpt"/>
</dbReference>
<evidence type="ECO:0000256" key="5">
    <source>
        <dbReference type="ARBA" id="ARBA00022803"/>
    </source>
</evidence>
<dbReference type="STRING" id="41875.K8F150"/>
<evidence type="ECO:0000313" key="11">
    <source>
        <dbReference type="Proteomes" id="UP000198341"/>
    </source>
</evidence>
<dbReference type="GO" id="GO:0051301">
    <property type="term" value="P:cell division"/>
    <property type="evidence" value="ECO:0007669"/>
    <property type="project" value="UniProtKB-KW"/>
</dbReference>
<dbReference type="Pfam" id="PF04049">
    <property type="entry name" value="ANAPC8"/>
    <property type="match status" value="1"/>
</dbReference>
<organism evidence="10 11">
    <name type="scientific">Bathycoccus prasinos</name>
    <dbReference type="NCBI Taxonomy" id="41875"/>
    <lineage>
        <taxon>Eukaryota</taxon>
        <taxon>Viridiplantae</taxon>
        <taxon>Chlorophyta</taxon>
        <taxon>Mamiellophyceae</taxon>
        <taxon>Mamiellales</taxon>
        <taxon>Bathycoccaceae</taxon>
        <taxon>Bathycoccus</taxon>
    </lineage>
</organism>
<dbReference type="SUPFAM" id="SSF81901">
    <property type="entry name" value="HCP-like"/>
    <property type="match status" value="1"/>
</dbReference>
<keyword evidence="5 7" id="KW-0802">TPR repeat</keyword>
<evidence type="ECO:0000256" key="8">
    <source>
        <dbReference type="SAM" id="MobiDB-lite"/>
    </source>
</evidence>
<dbReference type="PROSITE" id="PS50005">
    <property type="entry name" value="TPR"/>
    <property type="match status" value="4"/>
</dbReference>
<evidence type="ECO:0000256" key="2">
    <source>
        <dbReference type="ARBA" id="ARBA00022737"/>
    </source>
</evidence>
<evidence type="ECO:0000256" key="3">
    <source>
        <dbReference type="ARBA" id="ARBA00022776"/>
    </source>
</evidence>
<name>K8F150_9CHLO</name>
<keyword evidence="11" id="KW-1185">Reference proteome</keyword>
<evidence type="ECO:0000256" key="6">
    <source>
        <dbReference type="ARBA" id="ARBA00023306"/>
    </source>
</evidence>
<dbReference type="AlphaFoldDB" id="K8F150"/>
<reference evidence="10 11" key="1">
    <citation type="submission" date="2011-10" db="EMBL/GenBank/DDBJ databases">
        <authorList>
            <person name="Genoscope - CEA"/>
        </authorList>
    </citation>
    <scope>NUCLEOTIDE SEQUENCE [LARGE SCALE GENOMIC DNA]</scope>
    <source>
        <strain evidence="10 11">RCC 1105</strain>
    </source>
</reference>
<dbReference type="PANTHER" id="PTHR12558">
    <property type="entry name" value="CELL DIVISION CYCLE 16,23,27"/>
    <property type="match status" value="1"/>
</dbReference>
<feature type="compositionally biased region" description="Basic and acidic residues" evidence="8">
    <location>
        <begin position="65"/>
        <end position="76"/>
    </location>
</feature>
<dbReference type="eggNOG" id="KOG1155">
    <property type="taxonomic scope" value="Eukaryota"/>
</dbReference>
<keyword evidence="3" id="KW-0498">Mitosis</keyword>
<keyword evidence="6" id="KW-0131">Cell cycle</keyword>
<dbReference type="GO" id="GO:0045842">
    <property type="term" value="P:positive regulation of mitotic metaphase/anaphase transition"/>
    <property type="evidence" value="ECO:0007669"/>
    <property type="project" value="TreeGrafter"/>
</dbReference>
<feature type="repeat" description="TPR" evidence="7">
    <location>
        <begin position="417"/>
        <end position="450"/>
    </location>
</feature>
<keyword evidence="4" id="KW-0833">Ubl conjugation pathway</keyword>
<dbReference type="GO" id="GO:0031145">
    <property type="term" value="P:anaphase-promoting complex-dependent catabolic process"/>
    <property type="evidence" value="ECO:0007669"/>
    <property type="project" value="TreeGrafter"/>
</dbReference>
<proteinExistence type="predicted"/>
<dbReference type="GeneID" id="19017427"/>
<evidence type="ECO:0000256" key="1">
    <source>
        <dbReference type="ARBA" id="ARBA00022618"/>
    </source>
</evidence>
<feature type="repeat" description="TPR" evidence="7">
    <location>
        <begin position="349"/>
        <end position="382"/>
    </location>
</feature>
<dbReference type="SUPFAM" id="SSF48452">
    <property type="entry name" value="TPR-like"/>
    <property type="match status" value="1"/>
</dbReference>
<evidence type="ECO:0000256" key="7">
    <source>
        <dbReference type="PROSITE-ProRule" id="PRU00339"/>
    </source>
</evidence>
<dbReference type="GO" id="GO:0016567">
    <property type="term" value="P:protein ubiquitination"/>
    <property type="evidence" value="ECO:0007669"/>
    <property type="project" value="TreeGrafter"/>
</dbReference>
<dbReference type="Gene3D" id="1.25.40.10">
    <property type="entry name" value="Tetratricopeptide repeat domain"/>
    <property type="match status" value="3"/>
</dbReference>
<dbReference type="InterPro" id="IPR011990">
    <property type="entry name" value="TPR-like_helical_dom_sf"/>
</dbReference>
<dbReference type="GO" id="GO:0005680">
    <property type="term" value="C:anaphase-promoting complex"/>
    <property type="evidence" value="ECO:0007669"/>
    <property type="project" value="InterPro"/>
</dbReference>
<evidence type="ECO:0000313" key="10">
    <source>
        <dbReference type="EMBL" id="CCO15278.1"/>
    </source>
</evidence>
<protein>
    <recommendedName>
        <fullName evidence="9">Cdc23 domain-containing protein</fullName>
    </recommendedName>
</protein>
<dbReference type="PANTHER" id="PTHR12558:SF10">
    <property type="entry name" value="CELL DIVISION CYCLE PROTEIN 23 HOMOLOG"/>
    <property type="match status" value="1"/>
</dbReference>
<dbReference type="SMART" id="SM00028">
    <property type="entry name" value="TPR"/>
    <property type="match status" value="8"/>
</dbReference>
<feature type="repeat" description="TPR" evidence="7">
    <location>
        <begin position="485"/>
        <end position="518"/>
    </location>
</feature>
<keyword evidence="2" id="KW-0677">Repeat</keyword>
<feature type="domain" description="Cdc23" evidence="9">
    <location>
        <begin position="18"/>
        <end position="355"/>
    </location>
</feature>